<dbReference type="AlphaFoldDB" id="A0A098LMT7"/>
<dbReference type="OrthoDB" id="1398489at2"/>
<proteinExistence type="predicted"/>
<protein>
    <submittedName>
        <fullName evidence="2">Hypothetical transmembrane protein</fullName>
    </submittedName>
</protein>
<evidence type="ECO:0000313" key="3">
    <source>
        <dbReference type="Proteomes" id="UP000030184"/>
    </source>
</evidence>
<accession>A0A098LMT7</accession>
<sequence length="495" mass="57614">MFKLRSQILTFLESEKEYPVIAAFASGLYPLLYYYNSNFTLVNSWEQLGFFVFCYILLPVVVFYLINTLLKKSGRYKKYLKYIIPILNLGAFSVYIVVSTYGFKSNILLIAVVIAILIAIVFYKHIKKIIVFQYLLACFVLLKLVPDVYKEITYSSQWMKQPDGIENVLFKKKPNIYIVQTDGYANFSKLKSAPYNFDNDIFESFLRENGFKLYNNFRSNYVSTLSSNSSLFAMKHHYYGNSLHGNELRNTREIIAGDNPVLSIIKKNNYKSFLLLERPYLLVNRPKLHYDYCNIKFSEISYLARGFEIEKSVVQELNVAINKNKNTSNFFFISIMRPSHVSVLEEQSMGIKKEREFYLSELEKANKTLKEVITIIKEKDKNSLIVIMADHGGYVGLKYSMQSRTKQTDEALINSIYTSALAIRWPNDVPYFDAKLKTPVNLFRILFSYLSEDKAYLNYLQDDKSYAIIKNNAPIGVYEYINDKGEIVFNKYNAE</sequence>
<dbReference type="Gene3D" id="3.40.720.10">
    <property type="entry name" value="Alkaline Phosphatase, subunit A"/>
    <property type="match status" value="1"/>
</dbReference>
<organism evidence="2 3">
    <name type="scientific">Jejuia pallidilutea</name>
    <dbReference type="NCBI Taxonomy" id="504487"/>
    <lineage>
        <taxon>Bacteria</taxon>
        <taxon>Pseudomonadati</taxon>
        <taxon>Bacteroidota</taxon>
        <taxon>Flavobacteriia</taxon>
        <taxon>Flavobacteriales</taxon>
        <taxon>Flavobacteriaceae</taxon>
        <taxon>Jejuia</taxon>
    </lineage>
</organism>
<feature type="transmembrane region" description="Helical" evidence="1">
    <location>
        <begin position="82"/>
        <end position="101"/>
    </location>
</feature>
<dbReference type="InterPro" id="IPR017850">
    <property type="entry name" value="Alkaline_phosphatase_core_sf"/>
</dbReference>
<dbReference type="Proteomes" id="UP000030184">
    <property type="component" value="Unassembled WGS sequence"/>
</dbReference>
<feature type="transmembrane region" description="Helical" evidence="1">
    <location>
        <begin position="48"/>
        <end position="70"/>
    </location>
</feature>
<gene>
    <name evidence="2" type="ORF">JCM19538_2629</name>
</gene>
<feature type="transmembrane region" description="Helical" evidence="1">
    <location>
        <begin position="107"/>
        <end position="123"/>
    </location>
</feature>
<reference evidence="3" key="1">
    <citation type="journal article" date="2014" name="Genome Announc.">
        <title>Draft Genome Sequence of Marine Flavobacterium Jejuia pallidilutea Strain 11shimoA1 and Pigmentation Mutants.</title>
        <authorList>
            <person name="Takatani N."/>
            <person name="Nakanishi M."/>
            <person name="Meirelles P."/>
            <person name="Mino S."/>
            <person name="Suda W."/>
            <person name="Oshima K."/>
            <person name="Hattori M."/>
            <person name="Ohkuma M."/>
            <person name="Hosokawa M."/>
            <person name="Miyashita K."/>
            <person name="Thompson F.L."/>
            <person name="Niwa A."/>
            <person name="Sawabe T."/>
            <person name="Sawabe T."/>
        </authorList>
    </citation>
    <scope>NUCLEOTIDE SEQUENCE [LARGE SCALE GENOMIC DNA]</scope>
    <source>
        <strain evidence="3">JCM 19538</strain>
    </source>
</reference>
<evidence type="ECO:0000313" key="2">
    <source>
        <dbReference type="EMBL" id="GAL88266.1"/>
    </source>
</evidence>
<keyword evidence="1" id="KW-0472">Membrane</keyword>
<feature type="transmembrane region" description="Helical" evidence="1">
    <location>
        <begin position="130"/>
        <end position="149"/>
    </location>
</feature>
<dbReference type="EMBL" id="BBNY01000001">
    <property type="protein sequence ID" value="GAL88266.1"/>
    <property type="molecule type" value="Genomic_DNA"/>
</dbReference>
<dbReference type="RefSeq" id="WP_045371120.1">
    <property type="nucleotide sequence ID" value="NZ_BBNY01000001.1"/>
</dbReference>
<evidence type="ECO:0000256" key="1">
    <source>
        <dbReference type="SAM" id="Phobius"/>
    </source>
</evidence>
<keyword evidence="1 2" id="KW-0812">Transmembrane</keyword>
<keyword evidence="1" id="KW-1133">Transmembrane helix</keyword>
<dbReference type="SUPFAM" id="SSF53649">
    <property type="entry name" value="Alkaline phosphatase-like"/>
    <property type="match status" value="1"/>
</dbReference>
<name>A0A098LMT7_9FLAO</name>
<feature type="transmembrane region" description="Helical" evidence="1">
    <location>
        <begin position="20"/>
        <end position="36"/>
    </location>
</feature>
<comment type="caution">
    <text evidence="2">The sequence shown here is derived from an EMBL/GenBank/DDBJ whole genome shotgun (WGS) entry which is preliminary data.</text>
</comment>
<keyword evidence="3" id="KW-1185">Reference proteome</keyword>